<organism evidence="1">
    <name type="scientific">Lepeophtheirus salmonis</name>
    <name type="common">Salmon louse</name>
    <name type="synonym">Caligus salmonis</name>
    <dbReference type="NCBI Taxonomy" id="72036"/>
    <lineage>
        <taxon>Eukaryota</taxon>
        <taxon>Metazoa</taxon>
        <taxon>Ecdysozoa</taxon>
        <taxon>Arthropoda</taxon>
        <taxon>Crustacea</taxon>
        <taxon>Multicrustacea</taxon>
        <taxon>Hexanauplia</taxon>
        <taxon>Copepoda</taxon>
        <taxon>Siphonostomatoida</taxon>
        <taxon>Caligidae</taxon>
        <taxon>Lepeophtheirus</taxon>
    </lineage>
</organism>
<dbReference type="AlphaFoldDB" id="A0A0K2TJ25"/>
<name>A0A0K2TJ25_LEPSM</name>
<dbReference type="EMBL" id="HACA01008155">
    <property type="protein sequence ID" value="CDW25516.1"/>
    <property type="molecule type" value="Transcribed_RNA"/>
</dbReference>
<accession>A0A0K2TJ25</accession>
<reference evidence="1" key="1">
    <citation type="submission" date="2014-05" db="EMBL/GenBank/DDBJ databases">
        <authorList>
            <person name="Chronopoulou M."/>
        </authorList>
    </citation>
    <scope>NUCLEOTIDE SEQUENCE</scope>
    <source>
        <tissue evidence="1">Whole organism</tissue>
    </source>
</reference>
<proteinExistence type="predicted"/>
<protein>
    <submittedName>
        <fullName evidence="1">Uncharacterized protein</fullName>
    </submittedName>
</protein>
<sequence>MIYYDDNIIHQGKKYLGLLFDLKYYAFKIFIYRVVKDLKNNIYILSYF</sequence>
<evidence type="ECO:0000313" key="1">
    <source>
        <dbReference type="EMBL" id="CDW25516.1"/>
    </source>
</evidence>